<dbReference type="PANTHER" id="PTHR11394">
    <property type="entry name" value="TASTE RECEPTOR TYPE 2"/>
    <property type="match status" value="1"/>
</dbReference>
<keyword evidence="3 12" id="KW-0919">Taste</keyword>
<comment type="similarity">
    <text evidence="2 11">Belongs to the G-protein coupled receptor T2R family.</text>
</comment>
<dbReference type="AlphaFoldDB" id="H2ZW18"/>
<feature type="transmembrane region" description="Helical" evidence="13">
    <location>
        <begin position="82"/>
        <end position="106"/>
    </location>
</feature>
<dbReference type="GO" id="GO:0033038">
    <property type="term" value="F:bitter taste receptor activity"/>
    <property type="evidence" value="ECO:0007669"/>
    <property type="project" value="InterPro"/>
</dbReference>
<proteinExistence type="inferred from homology"/>
<keyword evidence="10 12" id="KW-0807">Transducer</keyword>
<protein>
    <recommendedName>
        <fullName evidence="12">Taste receptor type 2</fullName>
    </recommendedName>
</protein>
<dbReference type="Pfam" id="PF05296">
    <property type="entry name" value="TAS2R"/>
    <property type="match status" value="1"/>
</dbReference>
<keyword evidence="5 12" id="KW-0812">Transmembrane</keyword>
<reference evidence="16" key="1">
    <citation type="submission" date="2011-08" db="EMBL/GenBank/DDBJ databases">
        <title>The draft genome of Latimeria chalumnae.</title>
        <authorList>
            <person name="Di Palma F."/>
            <person name="Alfoldi J."/>
            <person name="Johnson J."/>
            <person name="Berlin A."/>
            <person name="Gnerre S."/>
            <person name="Jaffe D."/>
            <person name="MacCallum I."/>
            <person name="Young S."/>
            <person name="Walker B.J."/>
            <person name="Lander E."/>
            <person name="Lindblad-Toh K."/>
        </authorList>
    </citation>
    <scope>NUCLEOTIDE SEQUENCE [LARGE SCALE GENOMIC DNA]</scope>
    <source>
        <strain evidence="16">Wild caught</strain>
    </source>
</reference>
<keyword evidence="16" id="KW-1185">Reference proteome</keyword>
<feature type="transmembrane region" description="Helical" evidence="13">
    <location>
        <begin position="127"/>
        <end position="153"/>
    </location>
</feature>
<evidence type="ECO:0000313" key="16">
    <source>
        <dbReference type="Proteomes" id="UP000008672"/>
    </source>
</evidence>
<feature type="transmembrane region" description="Helical" evidence="13">
    <location>
        <begin position="173"/>
        <end position="206"/>
    </location>
</feature>
<accession>H2ZW18</accession>
<evidence type="ECO:0000256" key="6">
    <source>
        <dbReference type="ARBA" id="ARBA00022989"/>
    </source>
</evidence>
<sequence>MADADIVQLTAAMIIIGFGCIWNVFVDLVFLLEYRRSRTLQPYELIVTLMAIGNIGTEVGYVIFFVLYLLDLCTYAGETVYKVLQFFTLFCPKIVIWLTAWLCFAYCMKIVKLNWKIFMRLKLNLSLAVNCMIIGTLLLCFLVSFPVVFFIKFKMNSTNVCRDYYTVEEKREWSFIYTSLLSFFTSFLPLILMIVSSLGIVIFLCLHSRHMDKNITSSGSSHSDAHTSVAIMLLCLIALFVVCTGTALSINLQIASGQFDVQVAIALSTVIYSSGSPVILLIGTVKLRNSFFKILCPK</sequence>
<dbReference type="GO" id="GO:0004930">
    <property type="term" value="F:G protein-coupled receptor activity"/>
    <property type="evidence" value="ECO:0007669"/>
    <property type="project" value="UniProtKB-KW"/>
</dbReference>
<feature type="transmembrane region" description="Helical" evidence="13">
    <location>
        <begin position="43"/>
        <end position="70"/>
    </location>
</feature>
<dbReference type="InParanoid" id="H2ZW18"/>
<evidence type="ECO:0000256" key="10">
    <source>
        <dbReference type="ARBA" id="ARBA00023224"/>
    </source>
</evidence>
<dbReference type="GeneTree" id="ENSGT01150000286961"/>
<feature type="domain" description="G-protein coupled receptors family 1 profile" evidence="14">
    <location>
        <begin position="22"/>
        <end position="243"/>
    </location>
</feature>
<evidence type="ECO:0000256" key="2">
    <source>
        <dbReference type="ARBA" id="ARBA00007376"/>
    </source>
</evidence>
<evidence type="ECO:0000256" key="11">
    <source>
        <dbReference type="RuleBase" id="RU004423"/>
    </source>
</evidence>
<dbReference type="Proteomes" id="UP000008672">
    <property type="component" value="Unassembled WGS sequence"/>
</dbReference>
<keyword evidence="4 12" id="KW-0716">Sensory transduction</keyword>
<evidence type="ECO:0000256" key="12">
    <source>
        <dbReference type="RuleBase" id="RU004424"/>
    </source>
</evidence>
<evidence type="ECO:0000256" key="8">
    <source>
        <dbReference type="ARBA" id="ARBA00023136"/>
    </source>
</evidence>
<keyword evidence="7 12" id="KW-0297">G-protein coupled receptor</keyword>
<keyword evidence="9 12" id="KW-0675">Receptor</keyword>
<evidence type="ECO:0000313" key="15">
    <source>
        <dbReference type="Ensembl" id="ENSLACP00000001589.1"/>
    </source>
</evidence>
<evidence type="ECO:0000256" key="1">
    <source>
        <dbReference type="ARBA" id="ARBA00004141"/>
    </source>
</evidence>
<dbReference type="OMA" id="MERTRYY"/>
<keyword evidence="6 13" id="KW-1133">Transmembrane helix</keyword>
<dbReference type="Ensembl" id="ENSLACT00000001602.1">
    <property type="protein sequence ID" value="ENSLACP00000001589.1"/>
    <property type="gene ID" value="ENSLACG00000001418.1"/>
</dbReference>
<evidence type="ECO:0000256" key="3">
    <source>
        <dbReference type="ARBA" id="ARBA00022480"/>
    </source>
</evidence>
<evidence type="ECO:0000256" key="5">
    <source>
        <dbReference type="ARBA" id="ARBA00022692"/>
    </source>
</evidence>
<evidence type="ECO:0000256" key="4">
    <source>
        <dbReference type="ARBA" id="ARBA00022606"/>
    </source>
</evidence>
<evidence type="ECO:0000256" key="13">
    <source>
        <dbReference type="SAM" id="Phobius"/>
    </source>
</evidence>
<dbReference type="Gene3D" id="1.20.1070.10">
    <property type="entry name" value="Rhodopsin 7-helix transmembrane proteins"/>
    <property type="match status" value="1"/>
</dbReference>
<dbReference type="InterPro" id="IPR017452">
    <property type="entry name" value="GPCR_Rhodpsn_7TM"/>
</dbReference>
<evidence type="ECO:0000256" key="9">
    <source>
        <dbReference type="ARBA" id="ARBA00023170"/>
    </source>
</evidence>
<dbReference type="HOGENOM" id="CLU_072337_0_0_1"/>
<dbReference type="GO" id="GO:0016020">
    <property type="term" value="C:membrane"/>
    <property type="evidence" value="ECO:0007669"/>
    <property type="project" value="UniProtKB-SubCell"/>
</dbReference>
<reference evidence="15" key="3">
    <citation type="submission" date="2025-09" db="UniProtKB">
        <authorList>
            <consortium name="Ensembl"/>
        </authorList>
    </citation>
    <scope>IDENTIFICATION</scope>
</reference>
<feature type="transmembrane region" description="Helical" evidence="13">
    <location>
        <begin position="227"/>
        <end position="250"/>
    </location>
</feature>
<name>H2ZW18_LATCH</name>
<dbReference type="PROSITE" id="PS50262">
    <property type="entry name" value="G_PROTEIN_RECEP_F1_2"/>
    <property type="match status" value="1"/>
</dbReference>
<keyword evidence="8 12" id="KW-0472">Membrane</keyword>
<dbReference type="EMBL" id="AFYH01230907">
    <property type="status" value="NOT_ANNOTATED_CDS"/>
    <property type="molecule type" value="Genomic_DNA"/>
</dbReference>
<feature type="transmembrane region" description="Helical" evidence="13">
    <location>
        <begin position="6"/>
        <end position="31"/>
    </location>
</feature>
<evidence type="ECO:0000259" key="14">
    <source>
        <dbReference type="PROSITE" id="PS50262"/>
    </source>
</evidence>
<reference evidence="15" key="2">
    <citation type="submission" date="2025-08" db="UniProtKB">
        <authorList>
            <consortium name="Ensembl"/>
        </authorList>
    </citation>
    <scope>IDENTIFICATION</scope>
</reference>
<evidence type="ECO:0000256" key="7">
    <source>
        <dbReference type="ARBA" id="ARBA00023040"/>
    </source>
</evidence>
<comment type="subcellular location">
    <subcellularLocation>
        <location evidence="1 12">Membrane</location>
        <topology evidence="1 12">Multi-pass membrane protein</topology>
    </subcellularLocation>
</comment>
<feature type="transmembrane region" description="Helical" evidence="13">
    <location>
        <begin position="262"/>
        <end position="283"/>
    </location>
</feature>
<dbReference type="PANTHER" id="PTHR11394:SF47">
    <property type="entry name" value="TASTE RECEPTOR TYPE 2 MEMBER 40"/>
    <property type="match status" value="1"/>
</dbReference>
<dbReference type="SUPFAM" id="SSF81321">
    <property type="entry name" value="Family A G protein-coupled receptor-like"/>
    <property type="match status" value="1"/>
</dbReference>
<organism evidence="15 16">
    <name type="scientific">Latimeria chalumnae</name>
    <name type="common">Coelacanth</name>
    <dbReference type="NCBI Taxonomy" id="7897"/>
    <lineage>
        <taxon>Eukaryota</taxon>
        <taxon>Metazoa</taxon>
        <taxon>Chordata</taxon>
        <taxon>Craniata</taxon>
        <taxon>Vertebrata</taxon>
        <taxon>Euteleostomi</taxon>
        <taxon>Coelacanthiformes</taxon>
        <taxon>Coelacanthidae</taxon>
        <taxon>Latimeria</taxon>
    </lineage>
</organism>
<dbReference type="InterPro" id="IPR007960">
    <property type="entry name" value="TAS2R"/>
</dbReference>
<dbReference type="FunCoup" id="H2ZW18">
    <property type="interactions" value="529"/>
</dbReference>